<dbReference type="AlphaFoldDB" id="A0A9N9CXZ3"/>
<keyword evidence="4" id="KW-1185">Reference proteome</keyword>
<feature type="domain" description="Histone deacetylase complex subunit SAP30 Sin3 binding" evidence="2">
    <location>
        <begin position="153"/>
        <end position="204"/>
    </location>
</feature>
<evidence type="ECO:0000313" key="4">
    <source>
        <dbReference type="Proteomes" id="UP000789831"/>
    </source>
</evidence>
<feature type="compositionally biased region" description="Low complexity" evidence="1">
    <location>
        <begin position="9"/>
        <end position="25"/>
    </location>
</feature>
<reference evidence="3" key="1">
    <citation type="submission" date="2021-06" db="EMBL/GenBank/DDBJ databases">
        <authorList>
            <person name="Kallberg Y."/>
            <person name="Tangrot J."/>
            <person name="Rosling A."/>
        </authorList>
    </citation>
    <scope>NUCLEOTIDE SEQUENCE</scope>
    <source>
        <strain evidence="3">MT106</strain>
    </source>
</reference>
<dbReference type="Proteomes" id="UP000789831">
    <property type="component" value="Unassembled WGS sequence"/>
</dbReference>
<accession>A0A9N9CXZ3</accession>
<comment type="caution">
    <text evidence="3">The sequence shown here is derived from an EMBL/GenBank/DDBJ whole genome shotgun (WGS) entry which is preliminary data.</text>
</comment>
<dbReference type="Gene3D" id="6.10.160.20">
    <property type="match status" value="1"/>
</dbReference>
<feature type="region of interest" description="Disordered" evidence="1">
    <location>
        <begin position="1"/>
        <end position="135"/>
    </location>
</feature>
<gene>
    <name evidence="3" type="ORF">AGERDE_LOCUS10003</name>
</gene>
<organism evidence="3 4">
    <name type="scientific">Ambispora gerdemannii</name>
    <dbReference type="NCBI Taxonomy" id="144530"/>
    <lineage>
        <taxon>Eukaryota</taxon>
        <taxon>Fungi</taxon>
        <taxon>Fungi incertae sedis</taxon>
        <taxon>Mucoromycota</taxon>
        <taxon>Glomeromycotina</taxon>
        <taxon>Glomeromycetes</taxon>
        <taxon>Archaeosporales</taxon>
        <taxon>Ambisporaceae</taxon>
        <taxon>Ambispora</taxon>
    </lineage>
</organism>
<sequence>MAHTKSSKHSSSNSNSNTYTSNSNLSGGGGGNGNNSNNINNTNSGNNERNERSDRIGSGGSAGGSNNNNNNNGGSGGNSGANLSNSGTSSRQTAAGVRGYTREKESGASSSAVATVPTSISGSFPSTSHYPTKRIQKGKEPVKEIPAFDFNTLDISVLRRYRRIYKLKIAEPATKETLVREITKHYQMLKPVENDVISQFLYNVHNRDNVLKLPIP</sequence>
<feature type="compositionally biased region" description="Low complexity" evidence="1">
    <location>
        <begin position="107"/>
        <end position="121"/>
    </location>
</feature>
<dbReference type="EMBL" id="CAJVPL010002792">
    <property type="protein sequence ID" value="CAG8619749.1"/>
    <property type="molecule type" value="Genomic_DNA"/>
</dbReference>
<name>A0A9N9CXZ3_9GLOM</name>
<feature type="compositionally biased region" description="Low complexity" evidence="1">
    <location>
        <begin position="34"/>
        <end position="47"/>
    </location>
</feature>
<dbReference type="OrthoDB" id="510958at2759"/>
<proteinExistence type="predicted"/>
<evidence type="ECO:0000313" key="3">
    <source>
        <dbReference type="EMBL" id="CAG8619749.1"/>
    </source>
</evidence>
<dbReference type="InterPro" id="IPR025718">
    <property type="entry name" value="SAP30_Sin3-bd"/>
</dbReference>
<feature type="compositionally biased region" description="Low complexity" evidence="1">
    <location>
        <begin position="80"/>
        <end position="90"/>
    </location>
</feature>
<dbReference type="Pfam" id="PF13867">
    <property type="entry name" value="SAP30_Sin3_bdg"/>
    <property type="match status" value="1"/>
</dbReference>
<evidence type="ECO:0000256" key="1">
    <source>
        <dbReference type="SAM" id="MobiDB-lite"/>
    </source>
</evidence>
<evidence type="ECO:0000259" key="2">
    <source>
        <dbReference type="Pfam" id="PF13867"/>
    </source>
</evidence>
<dbReference type="InterPro" id="IPR038291">
    <property type="entry name" value="SAP30_C_sf"/>
</dbReference>
<protein>
    <submittedName>
        <fullName evidence="3">12502_t:CDS:1</fullName>
    </submittedName>
</protein>